<protein>
    <submittedName>
        <fullName evidence="1">Uncharacterized protein</fullName>
    </submittedName>
</protein>
<evidence type="ECO:0000313" key="1">
    <source>
        <dbReference type="EMBL" id="MBW0556774.1"/>
    </source>
</evidence>
<evidence type="ECO:0000313" key="2">
    <source>
        <dbReference type="Proteomes" id="UP000765509"/>
    </source>
</evidence>
<dbReference type="AlphaFoldDB" id="A0A9Q3PCQ5"/>
<proteinExistence type="predicted"/>
<gene>
    <name evidence="1" type="ORF">O181_096489</name>
</gene>
<dbReference type="Proteomes" id="UP000765509">
    <property type="component" value="Unassembled WGS sequence"/>
</dbReference>
<name>A0A9Q3PCQ5_9BASI</name>
<reference evidence="1" key="1">
    <citation type="submission" date="2021-03" db="EMBL/GenBank/DDBJ databases">
        <title>Draft genome sequence of rust myrtle Austropuccinia psidii MF-1, a brazilian biotype.</title>
        <authorList>
            <person name="Quecine M.C."/>
            <person name="Pachon D.M.R."/>
            <person name="Bonatelli M.L."/>
            <person name="Correr F.H."/>
            <person name="Franceschini L.M."/>
            <person name="Leite T.F."/>
            <person name="Margarido G.R.A."/>
            <person name="Almeida C.A."/>
            <person name="Ferrarezi J.A."/>
            <person name="Labate C.A."/>
        </authorList>
    </citation>
    <scope>NUCLEOTIDE SEQUENCE</scope>
    <source>
        <strain evidence="1">MF-1</strain>
    </source>
</reference>
<sequence length="535" mass="63491">MKKSIEVFQKNELPNVGSLLTPNDAELNLRQGRLAGLRQNISDGKQSANYIQLEGELKRSLESYKDKAKAFIQIFEEIYEEVKKVDTHISLFVENHLPKLADLTSVWIRNEPESTISPIDWENLPQELPSMGLKQGNQVDSFKAFSSRERIIPEDIVDMINERRISDVATELNRILRKLHSLSMNVDGSGSGNELSLASRVLLETHIFQALNFFYENQLCDQKVLRRFFSTENTLERTYEHMRDLFNRRRQRGEDLDKEEQARLVELMLIGAIERFKQSFLFRESSPEIRTIIHPVTNDRILKHWWLNDSPNSMEQESVKEWISKLVTFFGETGDSNKRFEYLISYYLLSFIKTYQIRDLTTLQFSHMKENILLDTKYELFQAGIRLHESSNRYSDYVYLVRLQSDHKDYLTTDITAEMVESARIEMFKREDEYKFFKGKLAKMAKDDRVLSGWIRKHFFIKFYDTFPSLIERGDMWSYQQLPLYKTVSDRIQRFCSKLIVGLRHAPRLLRFYGWFFSHLTCKTIQHYFWPTKQR</sequence>
<comment type="caution">
    <text evidence="1">The sequence shown here is derived from an EMBL/GenBank/DDBJ whole genome shotgun (WGS) entry which is preliminary data.</text>
</comment>
<dbReference type="EMBL" id="AVOT02064347">
    <property type="protein sequence ID" value="MBW0556774.1"/>
    <property type="molecule type" value="Genomic_DNA"/>
</dbReference>
<organism evidence="1 2">
    <name type="scientific">Austropuccinia psidii MF-1</name>
    <dbReference type="NCBI Taxonomy" id="1389203"/>
    <lineage>
        <taxon>Eukaryota</taxon>
        <taxon>Fungi</taxon>
        <taxon>Dikarya</taxon>
        <taxon>Basidiomycota</taxon>
        <taxon>Pucciniomycotina</taxon>
        <taxon>Pucciniomycetes</taxon>
        <taxon>Pucciniales</taxon>
        <taxon>Sphaerophragmiaceae</taxon>
        <taxon>Austropuccinia</taxon>
    </lineage>
</organism>
<dbReference type="OrthoDB" id="2499263at2759"/>
<keyword evidence="2" id="KW-1185">Reference proteome</keyword>
<accession>A0A9Q3PCQ5</accession>